<sequence length="986" mass="105933">MLTDWKQIATSFEVPISDGKKSQHVNGSISQAEKELRLNGEIGAHFVQPLPSQNSFYLERVNPASKSAKKRRRMSGRLAVEESLIDVEPSLCITSSHRVAFVGKATNPVENDGYLESKTGAYVARPGSASSFRLGNAQPSTYSFAGMASSGAQYDPSSNLLCAIRNDGAEIAIWSAVSSSVLSGPDERSKGIGRDKGSDAFDCKSKPIHERKRKAQQHENGGTDGIVSELLPIPHGKRIATLTPFSIPSPKDVSSLVAFGAGGCCTDGSIWIAVQFARDSTGLFRMLIVDGSSVVTSDTTNGASKRGRRKTKPSHVSNDDAVLVSRVSGAVDPSQRQAIALTFSSVLRSGGGQITVRSHQVKVVPKESEIDVSVTRYSEKHVLSLGSDEVAATINSHGSLCIVHRENDESWVLSSSDLSESKGSDLGPILSSFPLVSPGLCGASVFSFGSLSKSTVALLMVGSSKERPRSRAYNLRLLDVERKAELHSMTWLDGEGAEESEMSGKLCRGMLTNELDGSLAILASPTGSAGCLVLVTATLAPTLPQKGSDKVSRDSSTLASSLRNSSTTFLPEVSGWPSMPRSADLSKIVVVDDKSNATRKCSVDNAIAAACKLLADSAKDLIDSSSKSGNALLVNGKKRKVSSKSKHTSPVKWSEVYRNCSTLIADAEEGNSAPTKPLRNGSKPQAATQVDCNVLPTQVIHVAFRETTRILTSLTESRGSIVQDVSAVLSDILKRNIISARKSTYDQEVFVTLINHGASQKLNLINIVLKHVPDIPEGLLVTLFHLVLRSATVEEASAYYQSGSFSKGSKLSKKYRDSPDGDVKDQIAQRLLAEVVVEFALRIVTYSTCNHSFLSKALREGISSAAEVETMLLTLAKLLGRMHLDEFESTSSSCRVSLPMGAIQWIKALTDAHMGTILKIKSEGGLVLDRVQRSIRSAKSQSEYASEIVEILAQISSSETQKRRKAQITSLLHDNTEPYTVERLTF</sequence>
<dbReference type="OrthoDB" id="10588552at2759"/>
<protein>
    <submittedName>
        <fullName evidence="2">Uncharacterized protein</fullName>
    </submittedName>
</protein>
<proteinExistence type="predicted"/>
<reference evidence="2 3" key="1">
    <citation type="journal article" date="2012" name="Genome Biol.">
        <title>Genome and low-iron response of an oceanic diatom adapted to chronic iron limitation.</title>
        <authorList>
            <person name="Lommer M."/>
            <person name="Specht M."/>
            <person name="Roy A.S."/>
            <person name="Kraemer L."/>
            <person name="Andreson R."/>
            <person name="Gutowska M.A."/>
            <person name="Wolf J."/>
            <person name="Bergner S.V."/>
            <person name="Schilhabel M.B."/>
            <person name="Klostermeier U.C."/>
            <person name="Beiko R.G."/>
            <person name="Rosenstiel P."/>
            <person name="Hippler M."/>
            <person name="Laroche J."/>
        </authorList>
    </citation>
    <scope>NUCLEOTIDE SEQUENCE [LARGE SCALE GENOMIC DNA]</scope>
    <source>
        <strain evidence="2 3">CCMP1005</strain>
    </source>
</reference>
<feature type="compositionally biased region" description="Basic and acidic residues" evidence="1">
    <location>
        <begin position="185"/>
        <end position="208"/>
    </location>
</feature>
<evidence type="ECO:0000313" key="3">
    <source>
        <dbReference type="Proteomes" id="UP000266841"/>
    </source>
</evidence>
<feature type="region of interest" description="Disordered" evidence="1">
    <location>
        <begin position="296"/>
        <end position="316"/>
    </location>
</feature>
<dbReference type="OMA" id="CNHSFLS"/>
<dbReference type="EMBL" id="AGNL01018372">
    <property type="protein sequence ID" value="EJK63230.1"/>
    <property type="molecule type" value="Genomic_DNA"/>
</dbReference>
<dbReference type="Proteomes" id="UP000266841">
    <property type="component" value="Unassembled WGS sequence"/>
</dbReference>
<gene>
    <name evidence="2" type="ORF">THAOC_16127</name>
</gene>
<dbReference type="eggNOG" id="ENOG502RVUB">
    <property type="taxonomic scope" value="Eukaryota"/>
</dbReference>
<feature type="region of interest" description="Disordered" evidence="1">
    <location>
        <begin position="181"/>
        <end position="228"/>
    </location>
</feature>
<evidence type="ECO:0000313" key="2">
    <source>
        <dbReference type="EMBL" id="EJK63230.1"/>
    </source>
</evidence>
<comment type="caution">
    <text evidence="2">The sequence shown here is derived from an EMBL/GenBank/DDBJ whole genome shotgun (WGS) entry which is preliminary data.</text>
</comment>
<accession>K0SD18</accession>
<organism evidence="2 3">
    <name type="scientific">Thalassiosira oceanica</name>
    <name type="common">Marine diatom</name>
    <dbReference type="NCBI Taxonomy" id="159749"/>
    <lineage>
        <taxon>Eukaryota</taxon>
        <taxon>Sar</taxon>
        <taxon>Stramenopiles</taxon>
        <taxon>Ochrophyta</taxon>
        <taxon>Bacillariophyta</taxon>
        <taxon>Coscinodiscophyceae</taxon>
        <taxon>Thalassiosirophycidae</taxon>
        <taxon>Thalassiosirales</taxon>
        <taxon>Thalassiosiraceae</taxon>
        <taxon>Thalassiosira</taxon>
    </lineage>
</organism>
<name>K0SD18_THAOC</name>
<keyword evidence="3" id="KW-1185">Reference proteome</keyword>
<evidence type="ECO:0000256" key="1">
    <source>
        <dbReference type="SAM" id="MobiDB-lite"/>
    </source>
</evidence>
<dbReference type="AlphaFoldDB" id="K0SD18"/>